<dbReference type="EMBL" id="BNCI01000001">
    <property type="protein sequence ID" value="GHF18874.1"/>
    <property type="molecule type" value="Genomic_DNA"/>
</dbReference>
<accession>A0A919E728</accession>
<evidence type="ECO:0000313" key="5">
    <source>
        <dbReference type="EMBL" id="GHF18874.1"/>
    </source>
</evidence>
<keyword evidence="3" id="KW-0804">Transcription</keyword>
<evidence type="ECO:0000313" key="6">
    <source>
        <dbReference type="Proteomes" id="UP000630923"/>
    </source>
</evidence>
<organism evidence="5 6">
    <name type="scientific">Kordiimonas sediminis</name>
    <dbReference type="NCBI Taxonomy" id="1735581"/>
    <lineage>
        <taxon>Bacteria</taxon>
        <taxon>Pseudomonadati</taxon>
        <taxon>Pseudomonadota</taxon>
        <taxon>Alphaproteobacteria</taxon>
        <taxon>Kordiimonadales</taxon>
        <taxon>Kordiimonadaceae</taxon>
        <taxon>Kordiimonas</taxon>
    </lineage>
</organism>
<reference evidence="5" key="1">
    <citation type="journal article" date="2014" name="Int. J. Syst. Evol. Microbiol.">
        <title>Complete genome sequence of Corynebacterium casei LMG S-19264T (=DSM 44701T), isolated from a smear-ripened cheese.</title>
        <authorList>
            <consortium name="US DOE Joint Genome Institute (JGI-PGF)"/>
            <person name="Walter F."/>
            <person name="Albersmeier A."/>
            <person name="Kalinowski J."/>
            <person name="Ruckert C."/>
        </authorList>
    </citation>
    <scope>NUCLEOTIDE SEQUENCE</scope>
    <source>
        <strain evidence="5">KCTC 42590</strain>
    </source>
</reference>
<evidence type="ECO:0000256" key="2">
    <source>
        <dbReference type="ARBA" id="ARBA00023125"/>
    </source>
</evidence>
<evidence type="ECO:0000259" key="4">
    <source>
        <dbReference type="PROSITE" id="PS51118"/>
    </source>
</evidence>
<dbReference type="InterPro" id="IPR011991">
    <property type="entry name" value="ArsR-like_HTH"/>
</dbReference>
<dbReference type="PANTHER" id="PTHR33204:SF36">
    <property type="entry name" value="TRANSCRIPTIONAL REGULATORY PROTEIN"/>
    <property type="match status" value="1"/>
</dbReference>
<proteinExistence type="predicted"/>
<keyword evidence="1" id="KW-0805">Transcription regulation</keyword>
<dbReference type="GO" id="GO:0003677">
    <property type="term" value="F:DNA binding"/>
    <property type="evidence" value="ECO:0007669"/>
    <property type="project" value="UniProtKB-KW"/>
</dbReference>
<sequence length="186" mass="20911">MKWQNLSDERCSIARALAVIGDRWTLLILRECFAGTMRFDDFKSSLGISRTMLSDRLGKLVDSGVLTKVSYQEKPTRYEYALTDKGMALFPVMMTITGWGDAYCFEEEGTPKITRHSTCGHAVVPKVVCSSCGGNVTPHNTSVEAPKKRDVLTNQELPDIPDFLRTGILNTQSTRLNQLKSRFRKK</sequence>
<dbReference type="PANTHER" id="PTHR33204">
    <property type="entry name" value="TRANSCRIPTIONAL REGULATOR, MARR FAMILY"/>
    <property type="match status" value="1"/>
</dbReference>
<dbReference type="InterPro" id="IPR036388">
    <property type="entry name" value="WH-like_DNA-bd_sf"/>
</dbReference>
<evidence type="ECO:0000256" key="3">
    <source>
        <dbReference type="ARBA" id="ARBA00023163"/>
    </source>
</evidence>
<dbReference type="Pfam" id="PF01638">
    <property type="entry name" value="HxlR"/>
    <property type="match status" value="1"/>
</dbReference>
<dbReference type="AlphaFoldDB" id="A0A919E728"/>
<dbReference type="InterPro" id="IPR036390">
    <property type="entry name" value="WH_DNA-bd_sf"/>
</dbReference>
<evidence type="ECO:0000256" key="1">
    <source>
        <dbReference type="ARBA" id="ARBA00023015"/>
    </source>
</evidence>
<keyword evidence="2" id="KW-0238">DNA-binding</keyword>
<reference evidence="5" key="2">
    <citation type="submission" date="2020-09" db="EMBL/GenBank/DDBJ databases">
        <authorList>
            <person name="Sun Q."/>
            <person name="Kim S."/>
        </authorList>
    </citation>
    <scope>NUCLEOTIDE SEQUENCE</scope>
    <source>
        <strain evidence="5">KCTC 42590</strain>
    </source>
</reference>
<dbReference type="CDD" id="cd00090">
    <property type="entry name" value="HTH_ARSR"/>
    <property type="match status" value="1"/>
</dbReference>
<dbReference type="GO" id="GO:0006355">
    <property type="term" value="P:regulation of DNA-templated transcription"/>
    <property type="evidence" value="ECO:0007669"/>
    <property type="project" value="UniProtKB-ARBA"/>
</dbReference>
<dbReference type="Proteomes" id="UP000630923">
    <property type="component" value="Unassembled WGS sequence"/>
</dbReference>
<comment type="caution">
    <text evidence="5">The sequence shown here is derived from an EMBL/GenBank/DDBJ whole genome shotgun (WGS) entry which is preliminary data.</text>
</comment>
<feature type="domain" description="HTH hxlR-type" evidence="4">
    <location>
        <begin position="11"/>
        <end position="108"/>
    </location>
</feature>
<dbReference type="InterPro" id="IPR002577">
    <property type="entry name" value="HTH_HxlR"/>
</dbReference>
<name>A0A919E728_9PROT</name>
<dbReference type="RefSeq" id="WP_191250783.1">
    <property type="nucleotide sequence ID" value="NZ_BNCI01000001.1"/>
</dbReference>
<gene>
    <name evidence="5" type="ORF">GCM10017044_11770</name>
</gene>
<dbReference type="Gene3D" id="1.10.10.10">
    <property type="entry name" value="Winged helix-like DNA-binding domain superfamily/Winged helix DNA-binding domain"/>
    <property type="match status" value="1"/>
</dbReference>
<dbReference type="SUPFAM" id="SSF46785">
    <property type="entry name" value="Winged helix' DNA-binding domain"/>
    <property type="match status" value="1"/>
</dbReference>
<dbReference type="PROSITE" id="PS51118">
    <property type="entry name" value="HTH_HXLR"/>
    <property type="match status" value="1"/>
</dbReference>
<protein>
    <recommendedName>
        <fullName evidence="4">HTH hxlR-type domain-containing protein</fullName>
    </recommendedName>
</protein>
<keyword evidence="6" id="KW-1185">Reference proteome</keyword>